<evidence type="ECO:0000313" key="1">
    <source>
        <dbReference type="EMBL" id="SHH36157.1"/>
    </source>
</evidence>
<proteinExistence type="predicted"/>
<dbReference type="AlphaFoldDB" id="A0A1M5SC47"/>
<accession>A0A1M5SC47</accession>
<name>A0A1M5SC47_9FLAO</name>
<dbReference type="EMBL" id="FQWT01000003">
    <property type="protein sequence ID" value="SHH36157.1"/>
    <property type="molecule type" value="Genomic_DNA"/>
</dbReference>
<sequence>MSTIIENQINILLKQEKIIGETCTKPSLEISSLLDKNRIISLYEIRLKITKSILTKELYLKLIKSLMDYPGDKVFLVIMDYINFQELCLIDENISNILCYWKNE</sequence>
<evidence type="ECO:0000313" key="2">
    <source>
        <dbReference type="Proteomes" id="UP000184047"/>
    </source>
</evidence>
<dbReference type="RefSeq" id="WP_073063652.1">
    <property type="nucleotide sequence ID" value="NZ_FQWT01000003.1"/>
</dbReference>
<reference evidence="2" key="1">
    <citation type="submission" date="2016-11" db="EMBL/GenBank/DDBJ databases">
        <authorList>
            <person name="Varghese N."/>
            <person name="Submissions S."/>
        </authorList>
    </citation>
    <scope>NUCLEOTIDE SEQUENCE [LARGE SCALE GENOMIC DNA]</scope>
    <source>
        <strain evidence="2">DSM 19055</strain>
    </source>
</reference>
<organism evidence="1 2">
    <name type="scientific">Chryseobacterium oranimense</name>
    <dbReference type="NCBI Taxonomy" id="421058"/>
    <lineage>
        <taxon>Bacteria</taxon>
        <taxon>Pseudomonadati</taxon>
        <taxon>Bacteroidota</taxon>
        <taxon>Flavobacteriia</taxon>
        <taxon>Flavobacteriales</taxon>
        <taxon>Weeksellaceae</taxon>
        <taxon>Chryseobacterium group</taxon>
        <taxon>Chryseobacterium</taxon>
    </lineage>
</organism>
<dbReference type="Proteomes" id="UP000184047">
    <property type="component" value="Unassembled WGS sequence"/>
</dbReference>
<protein>
    <submittedName>
        <fullName evidence="1">Uncharacterized protein</fullName>
    </submittedName>
</protein>
<keyword evidence="2" id="KW-1185">Reference proteome</keyword>
<gene>
    <name evidence="1" type="ORF">SAMN05421866_2714</name>
</gene>
<dbReference type="STRING" id="421058.SAMN05421866_2714"/>